<gene>
    <name evidence="9" type="primary">rnhA</name>
    <name evidence="11" type="ORF">C9I82_417</name>
</gene>
<evidence type="ECO:0000256" key="4">
    <source>
        <dbReference type="ARBA" id="ARBA00022722"/>
    </source>
</evidence>
<dbReference type="InterPro" id="IPR002156">
    <property type="entry name" value="RNaseH_domain"/>
</dbReference>
<dbReference type="InterPro" id="IPR012337">
    <property type="entry name" value="RNaseH-like_sf"/>
</dbReference>
<dbReference type="RefSeq" id="WP_115956194.1">
    <property type="nucleotide sequence ID" value="NZ_CP028374.1"/>
</dbReference>
<dbReference type="GO" id="GO:0043137">
    <property type="term" value="P:DNA replication, removal of RNA primer"/>
    <property type="evidence" value="ECO:0007669"/>
    <property type="project" value="TreeGrafter"/>
</dbReference>
<dbReference type="EC" id="3.1.26.4" evidence="9"/>
<evidence type="ECO:0000256" key="1">
    <source>
        <dbReference type="ARBA" id="ARBA00000077"/>
    </source>
</evidence>
<keyword evidence="8 9" id="KW-0460">Magnesium</keyword>
<feature type="domain" description="RNase H type-1" evidence="10">
    <location>
        <begin position="1"/>
        <end position="142"/>
    </location>
</feature>
<dbReference type="InterPro" id="IPR050092">
    <property type="entry name" value="RNase_H"/>
</dbReference>
<evidence type="ECO:0000256" key="9">
    <source>
        <dbReference type="HAMAP-Rule" id="MF_00042"/>
    </source>
</evidence>
<reference evidence="11 12" key="1">
    <citation type="submission" date="2018-03" db="EMBL/GenBank/DDBJ databases">
        <title>A parallel universe: an anciently diverged bacterial symbiosis in a Hawaiian planthopper (Hemiptera: Cixiidae) reveals rearranged nutritional responsibilities.</title>
        <authorList>
            <person name="Bennett G."/>
            <person name="Mao M."/>
        </authorList>
    </citation>
    <scope>NUCLEOTIDE SEQUENCE [LARGE SCALE GENOMIC DNA]</scope>
    <source>
        <strain evidence="11 12">OLIH</strain>
    </source>
</reference>
<keyword evidence="7 9" id="KW-0378">Hydrolase</keyword>
<evidence type="ECO:0000256" key="5">
    <source>
        <dbReference type="ARBA" id="ARBA00022723"/>
    </source>
</evidence>
<organism evidence="11 12">
    <name type="scientific">Candidatus Purcelliella pentastirinorum</name>
    <dbReference type="NCBI Taxonomy" id="472834"/>
    <lineage>
        <taxon>Bacteria</taxon>
        <taxon>Pseudomonadati</taxon>
        <taxon>Pseudomonadota</taxon>
        <taxon>Gammaproteobacteria</taxon>
        <taxon>Enterobacterales</taxon>
        <taxon>Enterobacteriaceae</taxon>
        <taxon>Candidatus Purcelliella</taxon>
    </lineage>
</organism>
<dbReference type="EMBL" id="CP028374">
    <property type="protein sequence ID" value="AXN02369.1"/>
    <property type="molecule type" value="Genomic_DNA"/>
</dbReference>
<feature type="binding site" evidence="9">
    <location>
        <position position="10"/>
    </location>
    <ligand>
        <name>Mg(2+)</name>
        <dbReference type="ChEBI" id="CHEBI:18420"/>
        <label>1</label>
    </ligand>
</feature>
<dbReference type="Gene3D" id="3.30.420.10">
    <property type="entry name" value="Ribonuclease H-like superfamily/Ribonuclease H"/>
    <property type="match status" value="1"/>
</dbReference>
<dbReference type="Pfam" id="PF00075">
    <property type="entry name" value="RNase_H"/>
    <property type="match status" value="1"/>
</dbReference>
<dbReference type="GO" id="GO:0000287">
    <property type="term" value="F:magnesium ion binding"/>
    <property type="evidence" value="ECO:0007669"/>
    <property type="project" value="UniProtKB-UniRule"/>
</dbReference>
<keyword evidence="12" id="KW-1185">Reference proteome</keyword>
<dbReference type="Proteomes" id="UP000256856">
    <property type="component" value="Chromosome"/>
</dbReference>
<dbReference type="InterPro" id="IPR022892">
    <property type="entry name" value="RNaseHI"/>
</dbReference>
<comment type="subunit">
    <text evidence="3 9">Monomer.</text>
</comment>
<comment type="subcellular location">
    <subcellularLocation>
        <location evidence="9">Cytoplasm</location>
    </subcellularLocation>
</comment>
<dbReference type="SUPFAM" id="SSF53098">
    <property type="entry name" value="Ribonuclease H-like"/>
    <property type="match status" value="1"/>
</dbReference>
<feature type="binding site" evidence="9">
    <location>
        <position position="10"/>
    </location>
    <ligand>
        <name>Mg(2+)</name>
        <dbReference type="ChEBI" id="CHEBI:18420"/>
        <label>2</label>
    </ligand>
</feature>
<protein>
    <recommendedName>
        <fullName evidence="9">Ribonuclease H</fullName>
        <shortName evidence="9">RNase H</shortName>
        <ecNumber evidence="9">3.1.26.4</ecNumber>
    </recommendedName>
</protein>
<keyword evidence="5 9" id="KW-0479">Metal-binding</keyword>
<dbReference type="PANTHER" id="PTHR10642">
    <property type="entry name" value="RIBONUCLEASE H1"/>
    <property type="match status" value="1"/>
</dbReference>
<dbReference type="OrthoDB" id="7845843at2"/>
<dbReference type="KEGG" id="ppet:C9I82_417"/>
<keyword evidence="9" id="KW-0963">Cytoplasm</keyword>
<evidence type="ECO:0000256" key="3">
    <source>
        <dbReference type="ARBA" id="ARBA00011245"/>
    </source>
</evidence>
<dbReference type="GO" id="GO:0005737">
    <property type="term" value="C:cytoplasm"/>
    <property type="evidence" value="ECO:0007669"/>
    <property type="project" value="UniProtKB-SubCell"/>
</dbReference>
<dbReference type="AlphaFoldDB" id="A0A346E064"/>
<keyword evidence="6 9" id="KW-0255">Endonuclease</keyword>
<dbReference type="CDD" id="cd09278">
    <property type="entry name" value="RNase_HI_prokaryote_like"/>
    <property type="match status" value="1"/>
</dbReference>
<evidence type="ECO:0000256" key="8">
    <source>
        <dbReference type="ARBA" id="ARBA00022842"/>
    </source>
</evidence>
<feature type="binding site" evidence="9">
    <location>
        <position position="134"/>
    </location>
    <ligand>
        <name>Mg(2+)</name>
        <dbReference type="ChEBI" id="CHEBI:18420"/>
        <label>2</label>
    </ligand>
</feature>
<proteinExistence type="inferred from homology"/>
<dbReference type="GO" id="GO:0004523">
    <property type="term" value="F:RNA-DNA hybrid ribonuclease activity"/>
    <property type="evidence" value="ECO:0007669"/>
    <property type="project" value="UniProtKB-UniRule"/>
</dbReference>
<sequence length="151" mass="17391">MLKKNIVFIDGSCLGNPGPGGYGVFIKNSVKKIYFSAGFFLTTNNRMEIMAAIIALEHFINKSNIIIYTDSTYLRSGITEWILSWKKRNWRTCNNSVVKNVDLWIRLEKAINCHIIDWKWIKSHTGNMGNELCDRLARNAAKNPFLDDIIY</sequence>
<evidence type="ECO:0000256" key="6">
    <source>
        <dbReference type="ARBA" id="ARBA00022759"/>
    </source>
</evidence>
<dbReference type="HAMAP" id="MF_00042">
    <property type="entry name" value="RNase_H"/>
    <property type="match status" value="1"/>
</dbReference>
<dbReference type="PANTHER" id="PTHR10642:SF26">
    <property type="entry name" value="RIBONUCLEASE H1"/>
    <property type="match status" value="1"/>
</dbReference>
<accession>A0A346E064</accession>
<dbReference type="GO" id="GO:0003676">
    <property type="term" value="F:nucleic acid binding"/>
    <property type="evidence" value="ECO:0007669"/>
    <property type="project" value="InterPro"/>
</dbReference>
<comment type="cofactor">
    <cofactor evidence="9">
        <name>Mg(2+)</name>
        <dbReference type="ChEBI" id="CHEBI:18420"/>
    </cofactor>
    <text evidence="9">Binds 1 Mg(2+) ion per subunit. May bind a second metal ion at a regulatory site, or after substrate binding.</text>
</comment>
<comment type="function">
    <text evidence="9">Endonuclease that specifically degrades the RNA of RNA-DNA hybrids.</text>
</comment>
<keyword evidence="4 9" id="KW-0540">Nuclease</keyword>
<evidence type="ECO:0000256" key="2">
    <source>
        <dbReference type="ARBA" id="ARBA00005300"/>
    </source>
</evidence>
<name>A0A346E064_9ENTR</name>
<evidence type="ECO:0000256" key="7">
    <source>
        <dbReference type="ARBA" id="ARBA00022801"/>
    </source>
</evidence>
<evidence type="ECO:0000313" key="12">
    <source>
        <dbReference type="Proteomes" id="UP000256856"/>
    </source>
</evidence>
<evidence type="ECO:0000313" key="11">
    <source>
        <dbReference type="EMBL" id="AXN02369.1"/>
    </source>
</evidence>
<comment type="similarity">
    <text evidence="2 9">Belongs to the RNase H family.</text>
</comment>
<comment type="catalytic activity">
    <reaction evidence="1 9">
        <text>Endonucleolytic cleavage to 5'-phosphomonoester.</text>
        <dbReference type="EC" id="3.1.26.4"/>
    </reaction>
</comment>
<dbReference type="NCBIfam" id="NF001236">
    <property type="entry name" value="PRK00203.1"/>
    <property type="match status" value="1"/>
</dbReference>
<feature type="binding site" evidence="9">
    <location>
        <position position="70"/>
    </location>
    <ligand>
        <name>Mg(2+)</name>
        <dbReference type="ChEBI" id="CHEBI:18420"/>
        <label>1</label>
    </ligand>
</feature>
<dbReference type="PROSITE" id="PS50879">
    <property type="entry name" value="RNASE_H_1"/>
    <property type="match status" value="1"/>
</dbReference>
<feature type="binding site" evidence="9">
    <location>
        <position position="48"/>
    </location>
    <ligand>
        <name>Mg(2+)</name>
        <dbReference type="ChEBI" id="CHEBI:18420"/>
        <label>1</label>
    </ligand>
</feature>
<evidence type="ECO:0000259" key="10">
    <source>
        <dbReference type="PROSITE" id="PS50879"/>
    </source>
</evidence>
<dbReference type="InterPro" id="IPR036397">
    <property type="entry name" value="RNaseH_sf"/>
</dbReference>